<organism evidence="1">
    <name type="scientific">Anguilla anguilla</name>
    <name type="common">European freshwater eel</name>
    <name type="synonym">Muraena anguilla</name>
    <dbReference type="NCBI Taxonomy" id="7936"/>
    <lineage>
        <taxon>Eukaryota</taxon>
        <taxon>Metazoa</taxon>
        <taxon>Chordata</taxon>
        <taxon>Craniata</taxon>
        <taxon>Vertebrata</taxon>
        <taxon>Euteleostomi</taxon>
        <taxon>Actinopterygii</taxon>
        <taxon>Neopterygii</taxon>
        <taxon>Teleostei</taxon>
        <taxon>Anguilliformes</taxon>
        <taxon>Anguillidae</taxon>
        <taxon>Anguilla</taxon>
    </lineage>
</organism>
<accession>A0A0E9R4G3</accession>
<reference evidence="1" key="1">
    <citation type="submission" date="2014-11" db="EMBL/GenBank/DDBJ databases">
        <authorList>
            <person name="Amaro Gonzalez C."/>
        </authorList>
    </citation>
    <scope>NUCLEOTIDE SEQUENCE</scope>
</reference>
<dbReference type="AlphaFoldDB" id="A0A0E9R4G3"/>
<dbReference type="EMBL" id="GBXM01084573">
    <property type="protein sequence ID" value="JAH24004.1"/>
    <property type="molecule type" value="Transcribed_RNA"/>
</dbReference>
<name>A0A0E9R4G3_ANGAN</name>
<proteinExistence type="predicted"/>
<evidence type="ECO:0000313" key="1">
    <source>
        <dbReference type="EMBL" id="JAH24004.1"/>
    </source>
</evidence>
<sequence>MTICGSDHLTWLIKLSWKK</sequence>
<protein>
    <submittedName>
        <fullName evidence="1">Uncharacterized protein</fullName>
    </submittedName>
</protein>
<reference evidence="1" key="2">
    <citation type="journal article" date="2015" name="Fish Shellfish Immunol.">
        <title>Early steps in the European eel (Anguilla anguilla)-Vibrio vulnificus interaction in the gills: Role of the RtxA13 toxin.</title>
        <authorList>
            <person name="Callol A."/>
            <person name="Pajuelo D."/>
            <person name="Ebbesson L."/>
            <person name="Teles M."/>
            <person name="MacKenzie S."/>
            <person name="Amaro C."/>
        </authorList>
    </citation>
    <scope>NUCLEOTIDE SEQUENCE</scope>
</reference>